<evidence type="ECO:0000313" key="3">
    <source>
        <dbReference type="Proteomes" id="UP000269669"/>
    </source>
</evidence>
<comment type="caution">
    <text evidence="2">The sequence shown here is derived from an EMBL/GenBank/DDBJ whole genome shotgun (WGS) entry which is preliminary data.</text>
</comment>
<sequence>MRAVVVFALSMFALRSVLAAVPKVHTVTLGAVRKVPYTQPDATPDTKSDETSTLKVRPLFVDDRQKEWTMGELHDITDRTFAIRRALRINDSLPSDSTAHWIWQPGPWIMVDRVTGHITALHLPDFDPVVSNAVWFRDYAAYCGTANTPKGGLFAIVVQLGARRAVVQKLIGKWPQTDHFIPVCQPAQWQRLPMRVTIKPTGGEATTYDVLGTASIIEEGDNSDDN</sequence>
<evidence type="ECO:0000313" key="2">
    <source>
        <dbReference type="EMBL" id="RSL16377.1"/>
    </source>
</evidence>
<organism evidence="2 3">
    <name type="scientific">Edaphobacter aggregans</name>
    <dbReference type="NCBI Taxonomy" id="570835"/>
    <lineage>
        <taxon>Bacteria</taxon>
        <taxon>Pseudomonadati</taxon>
        <taxon>Acidobacteriota</taxon>
        <taxon>Terriglobia</taxon>
        <taxon>Terriglobales</taxon>
        <taxon>Acidobacteriaceae</taxon>
        <taxon>Edaphobacter</taxon>
    </lineage>
</organism>
<gene>
    <name evidence="2" type="ORF">EDE15_1889</name>
</gene>
<keyword evidence="1" id="KW-0732">Signal</keyword>
<dbReference type="AlphaFoldDB" id="A0A3R9P967"/>
<reference evidence="2 3" key="1">
    <citation type="submission" date="2018-12" db="EMBL/GenBank/DDBJ databases">
        <title>Sequencing of bacterial isolates from soil warming experiment in Harvard Forest, Massachusetts, USA.</title>
        <authorList>
            <person name="Deangelis K."/>
        </authorList>
    </citation>
    <scope>NUCLEOTIDE SEQUENCE [LARGE SCALE GENOMIC DNA]</scope>
    <source>
        <strain evidence="2 3">EB153</strain>
    </source>
</reference>
<keyword evidence="3" id="KW-1185">Reference proteome</keyword>
<name>A0A3R9P967_9BACT</name>
<feature type="signal peptide" evidence="1">
    <location>
        <begin position="1"/>
        <end position="19"/>
    </location>
</feature>
<accession>A0A3R9P967</accession>
<dbReference type="Proteomes" id="UP000269669">
    <property type="component" value="Unassembled WGS sequence"/>
</dbReference>
<dbReference type="EMBL" id="RSDW01000001">
    <property type="protein sequence ID" value="RSL16377.1"/>
    <property type="molecule type" value="Genomic_DNA"/>
</dbReference>
<feature type="chain" id="PRO_5018531806" evidence="1">
    <location>
        <begin position="20"/>
        <end position="226"/>
    </location>
</feature>
<evidence type="ECO:0000256" key="1">
    <source>
        <dbReference type="SAM" id="SignalP"/>
    </source>
</evidence>
<proteinExistence type="predicted"/>
<protein>
    <submittedName>
        <fullName evidence="2">Uncharacterized protein</fullName>
    </submittedName>
</protein>
<dbReference type="OrthoDB" id="115311at2"/>